<sequence>MDDENMDQHISKILIVDDLQHNRIALTKVLQSLKNIELIQASSGSEALSKLINDKFAVVLLDVNMPDMDGYEVVELISSTEAHKHTPIVMFTAHDPSSADILKAYEAGAIDYLTKPIESTILLSKVKQFVKINQLQSKTHYLKSEREVILEAAGQGVIKVDKKGEIQFSNSKACQILDTDPKNILGAAFNHWFQWQPSEIKKQTLFHHLKDKVSKLGLYQHQVAQLIKHQDENLLVELTCTSALKHVDSSMIILFQDITARLEMESRLVHLASYDTLTQLVNRTYFHDSLTRAIKRSKRLNSSVVLLLLDLDRFKLINDNLGHDIGDALLQKISIRLKSMLRETDIAARLGGDEFAILLEDCKSSIDAEEIAKKIGTLIAVPCIIQDKEISIETSIGISCCNNGEPDKETLLKWADIALYAAKSEGRNCYQLFVPSMSEQAQKQAYIQNQLRQILEHNQLEVHYQGQYSVEEDRFIGFEALVRWPQRDNQPRISPAQFIPIAEQSRLIYDLGQAVLIQACTVLQEWQESTHTRHLTLAVNLSAKQLNAHDFLDRLENILCRFTFPFTKLTFEITETAFLEHSECVTRTVNTLKAMGFSLALDDFGTGYSSLNYLQNLPFDIIKIDQCFIQRLGTCNKTWALVKAIITIADAFNMSIVAEGVESKKQLESVIALGCDKIQGYYYSTPIPKEQIDSLISSTTPASPLKLTVNRSTN</sequence>
<dbReference type="RefSeq" id="WP_077751137.1">
    <property type="nucleotide sequence ID" value="NZ_CP014782.1"/>
</dbReference>
<dbReference type="Proteomes" id="UP000189545">
    <property type="component" value="Chromosome"/>
</dbReference>
<dbReference type="PANTHER" id="PTHR44757">
    <property type="entry name" value="DIGUANYLATE CYCLASE DGCP"/>
    <property type="match status" value="1"/>
</dbReference>
<dbReference type="SMART" id="SM00091">
    <property type="entry name" value="PAS"/>
    <property type="match status" value="1"/>
</dbReference>
<dbReference type="EMBL" id="CP014782">
    <property type="protein sequence ID" value="AQS35808.1"/>
    <property type="molecule type" value="Genomic_DNA"/>
</dbReference>
<dbReference type="InterPro" id="IPR035965">
    <property type="entry name" value="PAS-like_dom_sf"/>
</dbReference>
<feature type="domain" description="GGDEF" evidence="5">
    <location>
        <begin position="302"/>
        <end position="435"/>
    </location>
</feature>
<keyword evidence="2" id="KW-0597">Phosphoprotein</keyword>
<evidence type="ECO:0000313" key="6">
    <source>
        <dbReference type="EMBL" id="AQS35808.1"/>
    </source>
</evidence>
<protein>
    <submittedName>
        <fullName evidence="6">Diguanylate cyclase (GGDEF) domain-containing protein</fullName>
    </submittedName>
</protein>
<dbReference type="OrthoDB" id="9816034at2"/>
<gene>
    <name evidence="6" type="ORF">Sps_00614</name>
</gene>
<dbReference type="Pfam" id="PF00072">
    <property type="entry name" value="Response_reg"/>
    <property type="match status" value="1"/>
</dbReference>
<dbReference type="PROSITE" id="PS50110">
    <property type="entry name" value="RESPONSE_REGULATORY"/>
    <property type="match status" value="1"/>
</dbReference>
<dbReference type="PROSITE" id="PS50883">
    <property type="entry name" value="EAL"/>
    <property type="match status" value="1"/>
</dbReference>
<dbReference type="SUPFAM" id="SSF55785">
    <property type="entry name" value="PYP-like sensor domain (PAS domain)"/>
    <property type="match status" value="1"/>
</dbReference>
<dbReference type="CDD" id="cd01948">
    <property type="entry name" value="EAL"/>
    <property type="match status" value="1"/>
</dbReference>
<dbReference type="Gene3D" id="3.20.20.450">
    <property type="entry name" value="EAL domain"/>
    <property type="match status" value="1"/>
</dbReference>
<dbReference type="Pfam" id="PF00563">
    <property type="entry name" value="EAL"/>
    <property type="match status" value="1"/>
</dbReference>
<evidence type="ECO:0000313" key="7">
    <source>
        <dbReference type="Proteomes" id="UP000189545"/>
    </source>
</evidence>
<feature type="domain" description="EAL" evidence="4">
    <location>
        <begin position="444"/>
        <end position="700"/>
    </location>
</feature>
<dbReference type="InterPro" id="IPR001633">
    <property type="entry name" value="EAL_dom"/>
</dbReference>
<dbReference type="PROSITE" id="PS50887">
    <property type="entry name" value="GGDEF"/>
    <property type="match status" value="1"/>
</dbReference>
<dbReference type="InterPro" id="IPR035919">
    <property type="entry name" value="EAL_sf"/>
</dbReference>
<dbReference type="SMART" id="SM00267">
    <property type="entry name" value="GGDEF"/>
    <property type="match status" value="1"/>
</dbReference>
<dbReference type="Gene3D" id="3.30.70.270">
    <property type="match status" value="1"/>
</dbReference>
<keyword evidence="7" id="KW-1185">Reference proteome</keyword>
<dbReference type="InterPro" id="IPR011006">
    <property type="entry name" value="CheY-like_superfamily"/>
</dbReference>
<name>A0A1S6HJX9_9GAMM</name>
<dbReference type="SUPFAM" id="SSF141868">
    <property type="entry name" value="EAL domain-like"/>
    <property type="match status" value="1"/>
</dbReference>
<dbReference type="SMART" id="SM00052">
    <property type="entry name" value="EAL"/>
    <property type="match status" value="1"/>
</dbReference>
<dbReference type="SUPFAM" id="SSF55073">
    <property type="entry name" value="Nucleotide cyclase"/>
    <property type="match status" value="1"/>
</dbReference>
<dbReference type="NCBIfam" id="TIGR00254">
    <property type="entry name" value="GGDEF"/>
    <property type="match status" value="1"/>
</dbReference>
<evidence type="ECO:0000259" key="5">
    <source>
        <dbReference type="PROSITE" id="PS50887"/>
    </source>
</evidence>
<dbReference type="Pfam" id="PF00990">
    <property type="entry name" value="GGDEF"/>
    <property type="match status" value="1"/>
</dbReference>
<dbReference type="Gene3D" id="3.30.450.20">
    <property type="entry name" value="PAS domain"/>
    <property type="match status" value="1"/>
</dbReference>
<dbReference type="InterPro" id="IPR029787">
    <property type="entry name" value="Nucleotide_cyclase"/>
</dbReference>
<dbReference type="InterPro" id="IPR043128">
    <property type="entry name" value="Rev_trsase/Diguanyl_cyclase"/>
</dbReference>
<dbReference type="InterPro" id="IPR000014">
    <property type="entry name" value="PAS"/>
</dbReference>
<dbReference type="InterPro" id="IPR001789">
    <property type="entry name" value="Sig_transdc_resp-reg_receiver"/>
</dbReference>
<dbReference type="SMART" id="SM00448">
    <property type="entry name" value="REC"/>
    <property type="match status" value="1"/>
</dbReference>
<dbReference type="FunFam" id="3.30.70.270:FF:000001">
    <property type="entry name" value="Diguanylate cyclase domain protein"/>
    <property type="match status" value="1"/>
</dbReference>
<dbReference type="AlphaFoldDB" id="A0A1S6HJX9"/>
<organism evidence="6 7">
    <name type="scientific">Shewanella psychrophila</name>
    <dbReference type="NCBI Taxonomy" id="225848"/>
    <lineage>
        <taxon>Bacteria</taxon>
        <taxon>Pseudomonadati</taxon>
        <taxon>Pseudomonadota</taxon>
        <taxon>Gammaproteobacteria</taxon>
        <taxon>Alteromonadales</taxon>
        <taxon>Shewanellaceae</taxon>
        <taxon>Shewanella</taxon>
    </lineage>
</organism>
<reference evidence="6 7" key="1">
    <citation type="submission" date="2016-03" db="EMBL/GenBank/DDBJ databases">
        <title>Complete genome sequence of Shewanella psychrophila WP2, a deep sea bacterium isolated from west Pacific sediment.</title>
        <authorList>
            <person name="Xu G."/>
            <person name="Jian H."/>
        </authorList>
    </citation>
    <scope>NUCLEOTIDE SEQUENCE [LARGE SCALE GENOMIC DNA]</scope>
    <source>
        <strain evidence="6 7">WP2</strain>
    </source>
</reference>
<comment type="cofactor">
    <cofactor evidence="1">
        <name>Mg(2+)</name>
        <dbReference type="ChEBI" id="CHEBI:18420"/>
    </cofactor>
</comment>
<dbReference type="SUPFAM" id="SSF52172">
    <property type="entry name" value="CheY-like"/>
    <property type="match status" value="1"/>
</dbReference>
<dbReference type="Gene3D" id="3.40.50.2300">
    <property type="match status" value="1"/>
</dbReference>
<feature type="modified residue" description="4-aspartylphosphate" evidence="2">
    <location>
        <position position="62"/>
    </location>
</feature>
<dbReference type="GO" id="GO:0003824">
    <property type="term" value="F:catalytic activity"/>
    <property type="evidence" value="ECO:0007669"/>
    <property type="project" value="UniProtKB-ARBA"/>
</dbReference>
<dbReference type="CDD" id="cd01949">
    <property type="entry name" value="GGDEF"/>
    <property type="match status" value="1"/>
</dbReference>
<dbReference type="InterPro" id="IPR000160">
    <property type="entry name" value="GGDEF_dom"/>
</dbReference>
<evidence type="ECO:0000259" key="4">
    <source>
        <dbReference type="PROSITE" id="PS50883"/>
    </source>
</evidence>
<dbReference type="PANTHER" id="PTHR44757:SF2">
    <property type="entry name" value="BIOFILM ARCHITECTURE MAINTENANCE PROTEIN MBAA"/>
    <property type="match status" value="1"/>
</dbReference>
<dbReference type="InterPro" id="IPR052155">
    <property type="entry name" value="Biofilm_reg_signaling"/>
</dbReference>
<evidence type="ECO:0000256" key="1">
    <source>
        <dbReference type="ARBA" id="ARBA00001946"/>
    </source>
</evidence>
<proteinExistence type="predicted"/>
<dbReference type="STRING" id="225848.Sps_00614"/>
<accession>A0A1S6HJX9</accession>
<evidence type="ECO:0000256" key="2">
    <source>
        <dbReference type="PROSITE-ProRule" id="PRU00169"/>
    </source>
</evidence>
<dbReference type="KEGG" id="spsw:Sps_00614"/>
<evidence type="ECO:0000259" key="3">
    <source>
        <dbReference type="PROSITE" id="PS50110"/>
    </source>
</evidence>
<feature type="domain" description="Response regulatory" evidence="3">
    <location>
        <begin position="12"/>
        <end position="130"/>
    </location>
</feature>
<dbReference type="GO" id="GO:0000160">
    <property type="term" value="P:phosphorelay signal transduction system"/>
    <property type="evidence" value="ECO:0007669"/>
    <property type="project" value="InterPro"/>
</dbReference>